<feature type="domain" description="Response regulatory" evidence="8">
    <location>
        <begin position="26"/>
        <end position="140"/>
    </location>
</feature>
<protein>
    <submittedName>
        <fullName evidence="10">Response regulator transcription factor</fullName>
    </submittedName>
</protein>
<dbReference type="InterPro" id="IPR016032">
    <property type="entry name" value="Sig_transdc_resp-reg_C-effctor"/>
</dbReference>
<dbReference type="SMART" id="SM00448">
    <property type="entry name" value="REC"/>
    <property type="match status" value="1"/>
</dbReference>
<dbReference type="GO" id="GO:0005829">
    <property type="term" value="C:cytosol"/>
    <property type="evidence" value="ECO:0007669"/>
    <property type="project" value="TreeGrafter"/>
</dbReference>
<name>A0A4P7D084_9BURK</name>
<dbReference type="SMART" id="SM00862">
    <property type="entry name" value="Trans_reg_C"/>
    <property type="match status" value="1"/>
</dbReference>
<dbReference type="Pfam" id="PF00072">
    <property type="entry name" value="Response_reg"/>
    <property type="match status" value="1"/>
</dbReference>
<dbReference type="Gene3D" id="3.40.50.2300">
    <property type="match status" value="1"/>
</dbReference>
<evidence type="ECO:0000256" key="3">
    <source>
        <dbReference type="ARBA" id="ARBA00023015"/>
    </source>
</evidence>
<evidence type="ECO:0000256" key="7">
    <source>
        <dbReference type="PROSITE-ProRule" id="PRU01091"/>
    </source>
</evidence>
<evidence type="ECO:0000259" key="8">
    <source>
        <dbReference type="PROSITE" id="PS50110"/>
    </source>
</evidence>
<dbReference type="SUPFAM" id="SSF52172">
    <property type="entry name" value="CheY-like"/>
    <property type="match status" value="1"/>
</dbReference>
<dbReference type="FunFam" id="1.10.10.10:FF:000005">
    <property type="entry name" value="Two-component system response regulator"/>
    <property type="match status" value="1"/>
</dbReference>
<keyword evidence="11" id="KW-1185">Reference proteome</keyword>
<evidence type="ECO:0000259" key="9">
    <source>
        <dbReference type="PROSITE" id="PS51755"/>
    </source>
</evidence>
<evidence type="ECO:0000256" key="1">
    <source>
        <dbReference type="ARBA" id="ARBA00022553"/>
    </source>
</evidence>
<evidence type="ECO:0000256" key="4">
    <source>
        <dbReference type="ARBA" id="ARBA00023125"/>
    </source>
</evidence>
<feature type="domain" description="OmpR/PhoB-type" evidence="9">
    <location>
        <begin position="156"/>
        <end position="256"/>
    </location>
</feature>
<dbReference type="EMBL" id="CP038149">
    <property type="protein sequence ID" value="QBQ99831.1"/>
    <property type="molecule type" value="Genomic_DNA"/>
</dbReference>
<proteinExistence type="predicted"/>
<feature type="DNA-binding region" description="OmpR/PhoB-type" evidence="7">
    <location>
        <begin position="156"/>
        <end position="256"/>
    </location>
</feature>
<keyword evidence="2" id="KW-0902">Two-component regulatory system</keyword>
<comment type="caution">
    <text evidence="6">Lacks conserved residue(s) required for the propagation of feature annotation.</text>
</comment>
<sequence length="264" mass="29280">MLEIEINAHLAGEGNGPDFPSWTAIRVLGVGQNKALFDRFAAAPGNEGLLVEVADTARNALFRVMDGGCDLVIVKDGWPELDGAKFVATMRTAGLAVPVLVIDTVGSVERCVHALRCGADDYLTQPVDLEELSARVLALLRRRMCRIRVQPFDRTAPSTTLHGSGIVLDRITRVVTVDSTAVTLRPTEFRLLEYLMVNQDRIVTRRMLLEKVWRRSFDPCTNVIDVHIKQLRLKLNDPDGVRYIKTIRGAGYKFTSEASVEVPP</sequence>
<evidence type="ECO:0000256" key="2">
    <source>
        <dbReference type="ARBA" id="ARBA00023012"/>
    </source>
</evidence>
<dbReference type="OrthoDB" id="2652196at2"/>
<dbReference type="Proteomes" id="UP000295727">
    <property type="component" value="Chromosome 2"/>
</dbReference>
<dbReference type="CDD" id="cd00383">
    <property type="entry name" value="trans_reg_C"/>
    <property type="match status" value="1"/>
</dbReference>
<dbReference type="InterPro" id="IPR039420">
    <property type="entry name" value="WalR-like"/>
</dbReference>
<evidence type="ECO:0000256" key="6">
    <source>
        <dbReference type="PROSITE-ProRule" id="PRU00169"/>
    </source>
</evidence>
<dbReference type="KEGG" id="ppai:E1956_22105"/>
<evidence type="ECO:0000313" key="11">
    <source>
        <dbReference type="Proteomes" id="UP000295727"/>
    </source>
</evidence>
<keyword evidence="5" id="KW-0804">Transcription</keyword>
<dbReference type="Gene3D" id="1.10.10.10">
    <property type="entry name" value="Winged helix-like DNA-binding domain superfamily/Winged helix DNA-binding domain"/>
    <property type="match status" value="1"/>
</dbReference>
<reference evidence="10 11" key="1">
    <citation type="submission" date="2019-03" db="EMBL/GenBank/DDBJ databases">
        <title>Paraburkholderia sp. 7MH5, isolated from subtropical forest soil.</title>
        <authorList>
            <person name="Gao Z.-H."/>
            <person name="Qiu L.-H."/>
        </authorList>
    </citation>
    <scope>NUCLEOTIDE SEQUENCE [LARGE SCALE GENOMIC DNA]</scope>
    <source>
        <strain evidence="10 11">7MH5</strain>
    </source>
</reference>
<dbReference type="Pfam" id="PF00486">
    <property type="entry name" value="Trans_reg_C"/>
    <property type="match status" value="1"/>
</dbReference>
<dbReference type="InterPro" id="IPR011006">
    <property type="entry name" value="CheY-like_superfamily"/>
</dbReference>
<dbReference type="PANTHER" id="PTHR48111:SF41">
    <property type="entry name" value="TRANSCRIPTIONAL REGULATORY PROTEIN CUSR-RELATED"/>
    <property type="match status" value="1"/>
</dbReference>
<keyword evidence="4 7" id="KW-0238">DNA-binding</keyword>
<gene>
    <name evidence="10" type="ORF">E1956_22105</name>
</gene>
<evidence type="ECO:0000256" key="5">
    <source>
        <dbReference type="ARBA" id="ARBA00023163"/>
    </source>
</evidence>
<dbReference type="GO" id="GO:0032993">
    <property type="term" value="C:protein-DNA complex"/>
    <property type="evidence" value="ECO:0007669"/>
    <property type="project" value="TreeGrafter"/>
</dbReference>
<dbReference type="PROSITE" id="PS51755">
    <property type="entry name" value="OMPR_PHOB"/>
    <property type="match status" value="1"/>
</dbReference>
<dbReference type="PANTHER" id="PTHR48111">
    <property type="entry name" value="REGULATOR OF RPOS"/>
    <property type="match status" value="1"/>
</dbReference>
<dbReference type="AlphaFoldDB" id="A0A4P7D084"/>
<keyword evidence="1" id="KW-0597">Phosphoprotein</keyword>
<dbReference type="GO" id="GO:0000156">
    <property type="term" value="F:phosphorelay response regulator activity"/>
    <property type="evidence" value="ECO:0007669"/>
    <property type="project" value="TreeGrafter"/>
</dbReference>
<dbReference type="InterPro" id="IPR036388">
    <property type="entry name" value="WH-like_DNA-bd_sf"/>
</dbReference>
<keyword evidence="3" id="KW-0805">Transcription regulation</keyword>
<dbReference type="RefSeq" id="WP_134752930.1">
    <property type="nucleotide sequence ID" value="NZ_CP038149.1"/>
</dbReference>
<dbReference type="GO" id="GO:0006355">
    <property type="term" value="P:regulation of DNA-templated transcription"/>
    <property type="evidence" value="ECO:0007669"/>
    <property type="project" value="InterPro"/>
</dbReference>
<dbReference type="GO" id="GO:0000976">
    <property type="term" value="F:transcription cis-regulatory region binding"/>
    <property type="evidence" value="ECO:0007669"/>
    <property type="project" value="TreeGrafter"/>
</dbReference>
<evidence type="ECO:0000313" key="10">
    <source>
        <dbReference type="EMBL" id="QBQ99831.1"/>
    </source>
</evidence>
<organism evidence="10 11">
    <name type="scientific">Paraburkholderia pallida</name>
    <dbReference type="NCBI Taxonomy" id="2547399"/>
    <lineage>
        <taxon>Bacteria</taxon>
        <taxon>Pseudomonadati</taxon>
        <taxon>Pseudomonadota</taxon>
        <taxon>Betaproteobacteria</taxon>
        <taxon>Burkholderiales</taxon>
        <taxon>Burkholderiaceae</taxon>
        <taxon>Paraburkholderia</taxon>
    </lineage>
</organism>
<dbReference type="InterPro" id="IPR001789">
    <property type="entry name" value="Sig_transdc_resp-reg_receiver"/>
</dbReference>
<dbReference type="PROSITE" id="PS50110">
    <property type="entry name" value="RESPONSE_REGULATORY"/>
    <property type="match status" value="1"/>
</dbReference>
<accession>A0A4P7D084</accession>
<dbReference type="SUPFAM" id="SSF46894">
    <property type="entry name" value="C-terminal effector domain of the bipartite response regulators"/>
    <property type="match status" value="1"/>
</dbReference>
<dbReference type="InterPro" id="IPR001867">
    <property type="entry name" value="OmpR/PhoB-type_DNA-bd"/>
</dbReference>